<dbReference type="InterPro" id="IPR050719">
    <property type="entry name" value="Cortactin-Actin_Reg"/>
</dbReference>
<comment type="caution">
    <text evidence="8">The sequence shown here is derived from an EMBL/GenBank/DDBJ whole genome shotgun (WGS) entry which is preliminary data.</text>
</comment>
<evidence type="ECO:0000313" key="9">
    <source>
        <dbReference type="Proteomes" id="UP001482620"/>
    </source>
</evidence>
<evidence type="ECO:0000256" key="6">
    <source>
        <dbReference type="ARBA" id="ARBA00023273"/>
    </source>
</evidence>
<organism evidence="8 9">
    <name type="scientific">Ilyodon furcidens</name>
    <name type="common">goldbreast splitfin</name>
    <dbReference type="NCBI Taxonomy" id="33524"/>
    <lineage>
        <taxon>Eukaryota</taxon>
        <taxon>Metazoa</taxon>
        <taxon>Chordata</taxon>
        <taxon>Craniata</taxon>
        <taxon>Vertebrata</taxon>
        <taxon>Euteleostomi</taxon>
        <taxon>Actinopterygii</taxon>
        <taxon>Neopterygii</taxon>
        <taxon>Teleostei</taxon>
        <taxon>Neoteleostei</taxon>
        <taxon>Acanthomorphata</taxon>
        <taxon>Ovalentaria</taxon>
        <taxon>Atherinomorphae</taxon>
        <taxon>Cyprinodontiformes</taxon>
        <taxon>Goodeidae</taxon>
        <taxon>Ilyodon</taxon>
    </lineage>
</organism>
<accession>A0ABV0TKG5</accession>
<keyword evidence="5" id="KW-0175">Coiled coil</keyword>
<keyword evidence="3" id="KW-0963">Cytoplasm</keyword>
<evidence type="ECO:0000313" key="8">
    <source>
        <dbReference type="EMBL" id="MEQ2233387.1"/>
    </source>
</evidence>
<dbReference type="PANTHER" id="PTHR23166">
    <property type="entry name" value="FILAMIN/GPBP-INTERACTING PROTEIN"/>
    <property type="match status" value="1"/>
</dbReference>
<name>A0ABV0TKG5_9TELE</name>
<feature type="domain" description="Cortactin-binding protein-2 N-terminal" evidence="7">
    <location>
        <begin position="11"/>
        <end position="41"/>
    </location>
</feature>
<gene>
    <name evidence="8" type="ORF">ILYODFUR_021208</name>
</gene>
<reference evidence="8 9" key="1">
    <citation type="submission" date="2021-06" db="EMBL/GenBank/DDBJ databases">
        <authorList>
            <person name="Palmer J.M."/>
        </authorList>
    </citation>
    <scope>NUCLEOTIDE SEQUENCE [LARGE SCALE GENOMIC DNA]</scope>
    <source>
        <strain evidence="9">if_2019</strain>
        <tissue evidence="8">Muscle</tissue>
    </source>
</reference>
<evidence type="ECO:0000256" key="2">
    <source>
        <dbReference type="ARBA" id="ARBA00004496"/>
    </source>
</evidence>
<dbReference type="InterPro" id="IPR019131">
    <property type="entry name" value="Cortactin-binding_p2_N"/>
</dbReference>
<keyword evidence="6" id="KW-0966">Cell projection</keyword>
<sequence>MKVEKMNVEALSRAELLTLLSILEGELEAQDVVIHTLRGPCHKLLPDHCCGSWCVEESSKILDYTVSSSDRKGNRLAVFLEGKFL</sequence>
<protein>
    <recommendedName>
        <fullName evidence="7">Cortactin-binding protein-2 N-terminal domain-containing protein</fullName>
    </recommendedName>
</protein>
<proteinExistence type="predicted"/>
<evidence type="ECO:0000256" key="3">
    <source>
        <dbReference type="ARBA" id="ARBA00022490"/>
    </source>
</evidence>
<evidence type="ECO:0000256" key="1">
    <source>
        <dbReference type="ARBA" id="ARBA00004316"/>
    </source>
</evidence>
<evidence type="ECO:0000256" key="4">
    <source>
        <dbReference type="ARBA" id="ARBA00022553"/>
    </source>
</evidence>
<comment type="subcellular location">
    <subcellularLocation>
        <location evidence="1">Cell projection</location>
    </subcellularLocation>
    <subcellularLocation>
        <location evidence="2">Cytoplasm</location>
    </subcellularLocation>
</comment>
<keyword evidence="9" id="KW-1185">Reference proteome</keyword>
<dbReference type="EMBL" id="JAHRIQ010036998">
    <property type="protein sequence ID" value="MEQ2233387.1"/>
    <property type="molecule type" value="Genomic_DNA"/>
</dbReference>
<evidence type="ECO:0000256" key="5">
    <source>
        <dbReference type="ARBA" id="ARBA00023054"/>
    </source>
</evidence>
<dbReference type="Pfam" id="PF09727">
    <property type="entry name" value="CortBP2"/>
    <property type="match status" value="1"/>
</dbReference>
<dbReference type="Proteomes" id="UP001482620">
    <property type="component" value="Unassembled WGS sequence"/>
</dbReference>
<keyword evidence="4" id="KW-0597">Phosphoprotein</keyword>
<dbReference type="PANTHER" id="PTHR23166:SF9">
    <property type="entry name" value="CTTNBP2 N-TERMINAL-LIKE PROTEIN"/>
    <property type="match status" value="1"/>
</dbReference>
<evidence type="ECO:0000259" key="7">
    <source>
        <dbReference type="Pfam" id="PF09727"/>
    </source>
</evidence>